<evidence type="ECO:0000313" key="2">
    <source>
        <dbReference type="Proteomes" id="UP001151002"/>
    </source>
</evidence>
<gene>
    <name evidence="1" type="ORF">OWR29_03650</name>
</gene>
<accession>A0ABT4AS53</accession>
<organism evidence="1 2">
    <name type="scientific">Paractinoplanes pyxinae</name>
    <dbReference type="NCBI Taxonomy" id="2997416"/>
    <lineage>
        <taxon>Bacteria</taxon>
        <taxon>Bacillati</taxon>
        <taxon>Actinomycetota</taxon>
        <taxon>Actinomycetes</taxon>
        <taxon>Micromonosporales</taxon>
        <taxon>Micromonosporaceae</taxon>
        <taxon>Paractinoplanes</taxon>
    </lineage>
</organism>
<dbReference type="EMBL" id="JAPNTZ010000001">
    <property type="protein sequence ID" value="MCY1137079.1"/>
    <property type="molecule type" value="Genomic_DNA"/>
</dbReference>
<keyword evidence="2" id="KW-1185">Reference proteome</keyword>
<sequence>MTSFELAWPHDHYGPGTTEWLTIAREPDGQWWYDGFMVGRVPISGGAEHVAAFARWLPADPPAGTRRTSRC</sequence>
<protein>
    <submittedName>
        <fullName evidence="1">Uncharacterized protein</fullName>
    </submittedName>
</protein>
<reference evidence="1" key="1">
    <citation type="submission" date="2022-11" db="EMBL/GenBank/DDBJ databases">
        <authorList>
            <person name="Somphong A."/>
            <person name="Phongsopitanun W."/>
        </authorList>
    </citation>
    <scope>NUCLEOTIDE SEQUENCE</scope>
    <source>
        <strain evidence="1">Pm04-4</strain>
    </source>
</reference>
<dbReference type="Proteomes" id="UP001151002">
    <property type="component" value="Unassembled WGS sequence"/>
</dbReference>
<dbReference type="RefSeq" id="WP_267560890.1">
    <property type="nucleotide sequence ID" value="NZ_JAPNTZ010000001.1"/>
</dbReference>
<proteinExistence type="predicted"/>
<name>A0ABT4AS53_9ACTN</name>
<comment type="caution">
    <text evidence="1">The sequence shown here is derived from an EMBL/GenBank/DDBJ whole genome shotgun (WGS) entry which is preliminary data.</text>
</comment>
<evidence type="ECO:0000313" key="1">
    <source>
        <dbReference type="EMBL" id="MCY1137079.1"/>
    </source>
</evidence>